<evidence type="ECO:0000313" key="1">
    <source>
        <dbReference type="EMBL" id="CAD6259543.1"/>
    </source>
</evidence>
<organism evidence="1 2">
    <name type="scientific">Miscanthus lutarioriparius</name>
    <dbReference type="NCBI Taxonomy" id="422564"/>
    <lineage>
        <taxon>Eukaryota</taxon>
        <taxon>Viridiplantae</taxon>
        <taxon>Streptophyta</taxon>
        <taxon>Embryophyta</taxon>
        <taxon>Tracheophyta</taxon>
        <taxon>Spermatophyta</taxon>
        <taxon>Magnoliopsida</taxon>
        <taxon>Liliopsida</taxon>
        <taxon>Poales</taxon>
        <taxon>Poaceae</taxon>
        <taxon>PACMAD clade</taxon>
        <taxon>Panicoideae</taxon>
        <taxon>Andropogonodae</taxon>
        <taxon>Andropogoneae</taxon>
        <taxon>Saccharinae</taxon>
        <taxon>Miscanthus</taxon>
    </lineage>
</organism>
<dbReference type="EMBL" id="CAJGYO010000011">
    <property type="protein sequence ID" value="CAD6259543.1"/>
    <property type="molecule type" value="Genomic_DNA"/>
</dbReference>
<accession>A0A811QP92</accession>
<proteinExistence type="predicted"/>
<comment type="caution">
    <text evidence="1">The sequence shown here is derived from an EMBL/GenBank/DDBJ whole genome shotgun (WGS) entry which is preliminary data.</text>
</comment>
<keyword evidence="2" id="KW-1185">Reference proteome</keyword>
<dbReference type="AlphaFoldDB" id="A0A811QP92"/>
<dbReference type="OrthoDB" id="586920at2759"/>
<gene>
    <name evidence="1" type="ORF">NCGR_LOCUS42980</name>
</gene>
<evidence type="ECO:0000313" key="2">
    <source>
        <dbReference type="Proteomes" id="UP000604825"/>
    </source>
</evidence>
<protein>
    <submittedName>
        <fullName evidence="1">Uncharacterized protein</fullName>
    </submittedName>
</protein>
<reference evidence="1" key="1">
    <citation type="submission" date="2020-10" db="EMBL/GenBank/DDBJ databases">
        <authorList>
            <person name="Han B."/>
            <person name="Lu T."/>
            <person name="Zhao Q."/>
            <person name="Huang X."/>
            <person name="Zhao Y."/>
        </authorList>
    </citation>
    <scope>NUCLEOTIDE SEQUENCE</scope>
</reference>
<sequence>MAEGGAAVKRYKRVKKTVVEINVMNSFVPVRDGIVMALMDRDMVVLTSDHDIDINCQGVAVFIPDQGVVKNVTVLASRAGIAILLCSNLTPDQQRELVEVELFEGDLQEFQEVYTYSHQNKYRVLTPGNIMSLDAIGFDHSCSAHSITHYGSPVFNEDAQLVGMCFNFSEYVSSYNIAEIARKIDNNFGREYKSVQLSLQNLRHQN</sequence>
<name>A0A811QP92_9POAL</name>
<dbReference type="Proteomes" id="UP000604825">
    <property type="component" value="Unassembled WGS sequence"/>
</dbReference>